<reference evidence="7" key="1">
    <citation type="submission" date="2023-02" db="EMBL/GenBank/DDBJ databases">
        <title>Gut commensal Christensenella minuta modulates host metabolism via a new class of secondary bile acids.</title>
        <authorList>
            <person name="Liu C."/>
        </authorList>
    </citation>
    <scope>NUCLEOTIDE SEQUENCE</scope>
    <source>
        <strain evidence="7">CA70</strain>
    </source>
</reference>
<feature type="transmembrane region" description="Helical" evidence="6">
    <location>
        <begin position="95"/>
        <end position="118"/>
    </location>
</feature>
<organism evidence="7">
    <name type="scientific">Christensenella massiliensis</name>
    <dbReference type="NCBI Taxonomy" id="1805714"/>
    <lineage>
        <taxon>Bacteria</taxon>
        <taxon>Bacillati</taxon>
        <taxon>Bacillota</taxon>
        <taxon>Clostridia</taxon>
        <taxon>Christensenellales</taxon>
        <taxon>Christensenellaceae</taxon>
        <taxon>Christensenella</taxon>
    </lineage>
</organism>
<keyword evidence="2" id="KW-1003">Cell membrane</keyword>
<feature type="transmembrane region" description="Helical" evidence="6">
    <location>
        <begin position="125"/>
        <end position="143"/>
    </location>
</feature>
<dbReference type="RefSeq" id="WP_353423709.1">
    <property type="nucleotide sequence ID" value="NZ_CP117826.1"/>
</dbReference>
<sequence>MMEQLKAKKTGKKLGEYGIFLVLIAMFILFSFIAPNFFDINNIFNVARQVCTLGICAVGMTIVLITGGIDLSLGFQISLANVVCAWLMVNGGLNPILAVVITILMTTGIGILNGIIIVKSHVAPLIVTLAMLNILNGLSFMVSKGLPIFGFDKSFSVPGQGSIAGIPISLLIMIAIFIVGAIILKKTYFGRYFYAIGSNEEAAKLSGINTGKLKIFAYGLCAFLTSIGALLMLSRTNSGLSSNGDGFEFNVITACVLGGVSASGGKGTIFGALVGVLIVGFLENGLLLMNVNEYTQLVIQGIMMLAAVVYDTLSREKNERIKKIKAINVNNQV</sequence>
<evidence type="ECO:0000256" key="5">
    <source>
        <dbReference type="ARBA" id="ARBA00023136"/>
    </source>
</evidence>
<feature type="transmembrane region" description="Helical" evidence="6">
    <location>
        <begin position="269"/>
        <end position="288"/>
    </location>
</feature>
<dbReference type="AlphaFoldDB" id="A0AAU8AA47"/>
<dbReference type="GO" id="GO:0022857">
    <property type="term" value="F:transmembrane transporter activity"/>
    <property type="evidence" value="ECO:0007669"/>
    <property type="project" value="InterPro"/>
</dbReference>
<evidence type="ECO:0000256" key="1">
    <source>
        <dbReference type="ARBA" id="ARBA00004651"/>
    </source>
</evidence>
<keyword evidence="4 6" id="KW-1133">Transmembrane helix</keyword>
<feature type="transmembrane region" description="Helical" evidence="6">
    <location>
        <begin position="14"/>
        <end position="34"/>
    </location>
</feature>
<evidence type="ECO:0000256" key="3">
    <source>
        <dbReference type="ARBA" id="ARBA00022692"/>
    </source>
</evidence>
<proteinExistence type="predicted"/>
<dbReference type="CDD" id="cd06579">
    <property type="entry name" value="TM_PBP1_transp_AraH_like"/>
    <property type="match status" value="1"/>
</dbReference>
<feature type="transmembrane region" description="Helical" evidence="6">
    <location>
        <begin position="46"/>
        <end position="64"/>
    </location>
</feature>
<dbReference type="GO" id="GO:0005886">
    <property type="term" value="C:plasma membrane"/>
    <property type="evidence" value="ECO:0007669"/>
    <property type="project" value="UniProtKB-SubCell"/>
</dbReference>
<evidence type="ECO:0000313" key="7">
    <source>
        <dbReference type="EMBL" id="XCC62689.1"/>
    </source>
</evidence>
<comment type="subcellular location">
    <subcellularLocation>
        <location evidence="1">Cell membrane</location>
        <topology evidence="1">Multi-pass membrane protein</topology>
    </subcellularLocation>
</comment>
<dbReference type="InterPro" id="IPR001851">
    <property type="entry name" value="ABC_transp_permease"/>
</dbReference>
<dbReference type="EMBL" id="CP117826">
    <property type="protein sequence ID" value="XCC62689.1"/>
    <property type="molecule type" value="Genomic_DNA"/>
</dbReference>
<evidence type="ECO:0000256" key="4">
    <source>
        <dbReference type="ARBA" id="ARBA00022989"/>
    </source>
</evidence>
<evidence type="ECO:0000256" key="2">
    <source>
        <dbReference type="ARBA" id="ARBA00022475"/>
    </source>
</evidence>
<accession>A0AAU8AA47</accession>
<name>A0AAU8AA47_9FIRM</name>
<dbReference type="PANTHER" id="PTHR32196">
    <property type="entry name" value="ABC TRANSPORTER PERMEASE PROTEIN YPHD-RELATED-RELATED"/>
    <property type="match status" value="1"/>
</dbReference>
<keyword evidence="3 6" id="KW-0812">Transmembrane</keyword>
<feature type="transmembrane region" description="Helical" evidence="6">
    <location>
        <begin position="215"/>
        <end position="234"/>
    </location>
</feature>
<protein>
    <submittedName>
        <fullName evidence="7">ABC transporter permease</fullName>
    </submittedName>
</protein>
<evidence type="ECO:0000256" key="6">
    <source>
        <dbReference type="SAM" id="Phobius"/>
    </source>
</evidence>
<gene>
    <name evidence="7" type="ORF">PUP29_01810</name>
</gene>
<dbReference type="Pfam" id="PF02653">
    <property type="entry name" value="BPD_transp_2"/>
    <property type="match status" value="1"/>
</dbReference>
<feature type="transmembrane region" description="Helical" evidence="6">
    <location>
        <begin position="163"/>
        <end position="184"/>
    </location>
</feature>
<keyword evidence="5 6" id="KW-0472">Membrane</keyword>